<dbReference type="RefSeq" id="WP_379859995.1">
    <property type="nucleotide sequence ID" value="NZ_JBHMFC010000010.1"/>
</dbReference>
<proteinExistence type="predicted"/>
<comment type="caution">
    <text evidence="2">The sequence shown here is derived from an EMBL/GenBank/DDBJ whole genome shotgun (WGS) entry which is preliminary data.</text>
</comment>
<dbReference type="InterPro" id="IPR016176">
    <property type="entry name" value="Cbl-dep_enz_cat"/>
</dbReference>
<dbReference type="PANTHER" id="PTHR48101">
    <property type="entry name" value="METHYLMALONYL-COA MUTASE, MITOCHONDRIAL-RELATED"/>
    <property type="match status" value="1"/>
</dbReference>
<evidence type="ECO:0000259" key="1">
    <source>
        <dbReference type="Pfam" id="PF01642"/>
    </source>
</evidence>
<evidence type="ECO:0000313" key="3">
    <source>
        <dbReference type="Proteomes" id="UP001589585"/>
    </source>
</evidence>
<organism evidence="2 3">
    <name type="scientific">Mariniflexile ostreae</name>
    <dbReference type="NCBI Taxonomy" id="1520892"/>
    <lineage>
        <taxon>Bacteria</taxon>
        <taxon>Pseudomonadati</taxon>
        <taxon>Bacteroidota</taxon>
        <taxon>Flavobacteriia</taxon>
        <taxon>Flavobacteriales</taxon>
        <taxon>Flavobacteriaceae</taxon>
        <taxon>Mariniflexile</taxon>
    </lineage>
</organism>
<dbReference type="Proteomes" id="UP001589585">
    <property type="component" value="Unassembled WGS sequence"/>
</dbReference>
<dbReference type="CDD" id="cd03677">
    <property type="entry name" value="MM_CoA_mutase_beta"/>
    <property type="match status" value="1"/>
</dbReference>
<sequence>MDNSLFDAFDAVSGKQWKQKIQFDLKGADYNSTLIWESHEGIAVKPFYTAEDLNAQSSTCYSKRTGWNVCQPIYVADAARSNKKALISIEKGADSILFILPSESISIEDLLIGIDLNTSSVYFELQFLSYEYVQKIMTYQHGHGVKTGSHNIHISTDIIGHLSKNGNWFNTLNDDFQVFVAIVQATKSFNVNMALYQNAGANMVQQLAYALAHANEYLNVLDKKLSAQDSKHQISCTFHVAVGTNYFFEIAKLRALRLLWNTLASEYHIDTVCHMIATPTKRNKTLYDYNTNLLRTTTECMSAVVGGADTIINLAFDSVYHKTNEFSERIARNQLLILKHESHFDKVDNPADGAYYIETLTQQLAEKALLLFKEIELSGGFLKQLKVGTIQRKIKESAAKEQKQFDEGEEVLVGSNKYINPTDVMKAKIELYPFVKIKSRKTLIEPIIENRLSETLEQKRLKKEA</sequence>
<protein>
    <submittedName>
        <fullName evidence="2">Methylmalonyl-CoA mutase subunit beta</fullName>
    </submittedName>
</protein>
<dbReference type="InterPro" id="IPR006099">
    <property type="entry name" value="MeMalonylCoA_mutase_a/b_cat"/>
</dbReference>
<gene>
    <name evidence="2" type="ORF">ACFFU9_03540</name>
</gene>
<name>A0ABV5F8N8_9FLAO</name>
<reference evidence="2 3" key="1">
    <citation type="submission" date="2024-09" db="EMBL/GenBank/DDBJ databases">
        <authorList>
            <person name="Sun Q."/>
            <person name="Mori K."/>
        </authorList>
    </citation>
    <scope>NUCLEOTIDE SEQUENCE [LARGE SCALE GENOMIC DNA]</scope>
    <source>
        <strain evidence="2 3">CECT 8622</strain>
    </source>
</reference>
<dbReference type="Gene3D" id="3.20.20.240">
    <property type="entry name" value="Methylmalonyl-CoA mutase"/>
    <property type="match status" value="1"/>
</dbReference>
<feature type="domain" description="Methylmalonyl-CoA mutase alpha/beta chain catalytic" evidence="1">
    <location>
        <begin position="107"/>
        <end position="428"/>
    </location>
</feature>
<evidence type="ECO:0000313" key="2">
    <source>
        <dbReference type="EMBL" id="MFB9055806.1"/>
    </source>
</evidence>
<accession>A0ABV5F8N8</accession>
<dbReference type="PANTHER" id="PTHR48101:SF1">
    <property type="entry name" value="METHYLMALONYL-COA MUTASE, LARGE SUBUNIT"/>
    <property type="match status" value="1"/>
</dbReference>
<keyword evidence="3" id="KW-1185">Reference proteome</keyword>
<dbReference type="Pfam" id="PF01642">
    <property type="entry name" value="MM_CoA_mutase"/>
    <property type="match status" value="1"/>
</dbReference>
<dbReference type="SUPFAM" id="SSF51703">
    <property type="entry name" value="Cobalamin (vitamin B12)-dependent enzymes"/>
    <property type="match status" value="1"/>
</dbReference>
<dbReference type="EMBL" id="JBHMFC010000010">
    <property type="protein sequence ID" value="MFB9055806.1"/>
    <property type="molecule type" value="Genomic_DNA"/>
</dbReference>